<evidence type="ECO:0000313" key="4">
    <source>
        <dbReference type="Proteomes" id="UP000824105"/>
    </source>
</evidence>
<keyword evidence="2" id="KW-0472">Membrane</keyword>
<feature type="compositionally biased region" description="Low complexity" evidence="1">
    <location>
        <begin position="293"/>
        <end position="305"/>
    </location>
</feature>
<dbReference type="SUPFAM" id="SSF142433">
    <property type="entry name" value="CinA-like"/>
    <property type="match status" value="1"/>
</dbReference>
<sequence>MVNTQLKILRVFGPTAAEVSAVLRQVRDDGCPGLRLLERDGEFAVCVQVSAPTRAMAEQYCDKWVQKLKSKFGDDVFATGETSLAQAALDLLLRKRKLLVAADETTGRLVGGLLQPLAHSEAAFDFGTESYANARAQRQIQVPPQLLRKFPGDVVQAAAGRAASALQVTGADYAAVYMPATVGQCPFVLVCDRSGAAACALPPELSDAAIGNQILDLLRRRLQGLQLTDSCITFRPGREHPMLLVSEAGRQRGNTVRFSLRHRTPATREPDRTADFEPMLDFDAAEPAPRPSRPAAQPRAAHAAPVGTIQFETDVDAERNTDPLNIETAGAQAAAEARRRRAVPVKRSAAPAEREPARTPPHSILDDDVPDFSAQLDPETIAAAQAADEADAAAGRSTTAQDFSRAATRLFSEEEQEEVEEKSRRAPDRKEREPVREREEDKTDLRSRSLARIEQAERRRRRMTVTVLVLVLLALLAGAVGLWWFFRHDLGARPAARNYGTAAYDDTAEAYLANALEKRPGALGFLGWPGLDGTLVYAPGTEPETASDGTQTPLVRFATANALDLATPGNTVLECTGSSYAGLARQDVMEQNSGFTLYLQNGAYRFKVVAVYYLDPAEEGDGAFDLYGSTDLSQYYDYLSFVAGIQARSLWQTGVDVGDRSRFLTITSQSDEDGVLLCVTGRLIEEEESAALDGAAITAAEDPLLTALQYQRKNQPMPEVRTLLQASVDSYAQQSAAGTAARNNAQAGEEESGTDLSGRLEDLQQQTDELLASADKLLAGLDDVAGGAGATESDLNQGAEGSLPEQSVTVDEVTATPAPTEAPASDSSSSSEQGGSSAAGETINVTMNGTAQTMDLVQCLAMVAQNELGSNAPAEAYKAQCVATHCWILSQSGYPAVYGATPGEAALAAAREVAHVLLTYNGQVCFTPYFASASTGTASAADVWGNDRPWLQAVDSPYDQSVASNWHTNGSSSGTARFSRQTLQDRIKSELGIDLSGVDPNSWFKILSANQYGWVAKIQVGPDGNSETVSGRWFRENLLAGQSVDGRSLRSQCFTFTYDSGLDCFIFDVYGYGHGCGMSQWGAIGYAQNGWGYQDILLHYYSGATITTY</sequence>
<feature type="region of interest" description="Disordered" evidence="1">
    <location>
        <begin position="409"/>
        <end position="447"/>
    </location>
</feature>
<keyword evidence="2" id="KW-0812">Transmembrane</keyword>
<feature type="region of interest" description="Disordered" evidence="1">
    <location>
        <begin position="330"/>
        <end position="372"/>
    </location>
</feature>
<feature type="compositionally biased region" description="Basic and acidic residues" evidence="1">
    <location>
        <begin position="421"/>
        <end position="447"/>
    </location>
</feature>
<dbReference type="AlphaFoldDB" id="A0A9D2FJP1"/>
<dbReference type="NCBIfam" id="TIGR02669">
    <property type="entry name" value="SpoIID_LytB"/>
    <property type="match status" value="1"/>
</dbReference>
<dbReference type="Gene3D" id="3.90.950.20">
    <property type="entry name" value="CinA-like"/>
    <property type="match status" value="1"/>
</dbReference>
<dbReference type="EMBL" id="DXBF01000027">
    <property type="protein sequence ID" value="HIZ61771.1"/>
    <property type="molecule type" value="Genomic_DNA"/>
</dbReference>
<name>A0A9D2FJP1_9FIRM</name>
<accession>A0A9D2FJP1</accession>
<feature type="compositionally biased region" description="Low complexity" evidence="1">
    <location>
        <begin position="736"/>
        <end position="747"/>
    </location>
</feature>
<reference evidence="3" key="2">
    <citation type="submission" date="2021-04" db="EMBL/GenBank/DDBJ databases">
        <authorList>
            <person name="Gilroy R."/>
        </authorList>
    </citation>
    <scope>NUCLEOTIDE SEQUENCE</scope>
    <source>
        <strain evidence="3">CHK188-11489</strain>
    </source>
</reference>
<feature type="region of interest" description="Disordered" evidence="1">
    <location>
        <begin position="789"/>
        <end position="840"/>
    </location>
</feature>
<evidence type="ECO:0000313" key="3">
    <source>
        <dbReference type="EMBL" id="HIZ61771.1"/>
    </source>
</evidence>
<feature type="compositionally biased region" description="Low complexity" evidence="1">
    <location>
        <begin position="814"/>
        <end position="840"/>
    </location>
</feature>
<feature type="region of interest" description="Disordered" evidence="1">
    <location>
        <begin position="735"/>
        <end position="755"/>
    </location>
</feature>
<dbReference type="Proteomes" id="UP000824105">
    <property type="component" value="Unassembled WGS sequence"/>
</dbReference>
<dbReference type="InterPro" id="IPR013486">
    <property type="entry name" value="SpoIID/LytB"/>
</dbReference>
<gene>
    <name evidence="3" type="ORF">H9724_03260</name>
</gene>
<evidence type="ECO:0000256" key="2">
    <source>
        <dbReference type="SAM" id="Phobius"/>
    </source>
</evidence>
<protein>
    <submittedName>
        <fullName evidence="3">SpoIID/LytB domain-containing protein</fullName>
    </submittedName>
</protein>
<feature type="compositionally biased region" description="Basic and acidic residues" evidence="1">
    <location>
        <begin position="266"/>
        <end position="275"/>
    </location>
</feature>
<feature type="region of interest" description="Disordered" evidence="1">
    <location>
        <begin position="259"/>
        <end position="278"/>
    </location>
</feature>
<dbReference type="InterPro" id="IPR023365">
    <property type="entry name" value="Sortase_dom-sf"/>
</dbReference>
<dbReference type="InterPro" id="IPR036653">
    <property type="entry name" value="CinA-like_C"/>
</dbReference>
<reference evidence="3" key="1">
    <citation type="journal article" date="2021" name="PeerJ">
        <title>Extensive microbial diversity within the chicken gut microbiome revealed by metagenomics and culture.</title>
        <authorList>
            <person name="Gilroy R."/>
            <person name="Ravi A."/>
            <person name="Getino M."/>
            <person name="Pursley I."/>
            <person name="Horton D.L."/>
            <person name="Alikhan N.F."/>
            <person name="Baker D."/>
            <person name="Gharbi K."/>
            <person name="Hall N."/>
            <person name="Watson M."/>
            <person name="Adriaenssens E.M."/>
            <person name="Foster-Nyarko E."/>
            <person name="Jarju S."/>
            <person name="Secka A."/>
            <person name="Antonio M."/>
            <person name="Oren A."/>
            <person name="Chaudhuri R.R."/>
            <person name="La Ragione R."/>
            <person name="Hildebrand F."/>
            <person name="Pallen M.J."/>
        </authorList>
    </citation>
    <scope>NUCLEOTIDE SEQUENCE</scope>
    <source>
        <strain evidence="3">CHK188-11489</strain>
    </source>
</reference>
<organism evidence="3 4">
    <name type="scientific">Candidatus Gemmiger avistercoris</name>
    <dbReference type="NCBI Taxonomy" id="2838606"/>
    <lineage>
        <taxon>Bacteria</taxon>
        <taxon>Bacillati</taxon>
        <taxon>Bacillota</taxon>
        <taxon>Clostridia</taxon>
        <taxon>Eubacteriales</taxon>
        <taxon>Gemmiger</taxon>
    </lineage>
</organism>
<evidence type="ECO:0000256" key="1">
    <source>
        <dbReference type="SAM" id="MobiDB-lite"/>
    </source>
</evidence>
<dbReference type="GO" id="GO:0030435">
    <property type="term" value="P:sporulation resulting in formation of a cellular spore"/>
    <property type="evidence" value="ECO:0007669"/>
    <property type="project" value="InterPro"/>
</dbReference>
<feature type="region of interest" description="Disordered" evidence="1">
    <location>
        <begin position="283"/>
        <end position="306"/>
    </location>
</feature>
<feature type="transmembrane region" description="Helical" evidence="2">
    <location>
        <begin position="465"/>
        <end position="486"/>
    </location>
</feature>
<proteinExistence type="predicted"/>
<comment type="caution">
    <text evidence="3">The sequence shown here is derived from an EMBL/GenBank/DDBJ whole genome shotgun (WGS) entry which is preliminary data.</text>
</comment>
<keyword evidence="2" id="KW-1133">Transmembrane helix</keyword>
<dbReference type="Gene3D" id="2.40.260.10">
    <property type="entry name" value="Sortase"/>
    <property type="match status" value="1"/>
</dbReference>